<comment type="caution">
    <text evidence="1">The sequence shown here is derived from an EMBL/GenBank/DDBJ whole genome shotgun (WGS) entry which is preliminary data.</text>
</comment>
<proteinExistence type="predicted"/>
<protein>
    <submittedName>
        <fullName evidence="1">Uncharacterized protein</fullName>
    </submittedName>
</protein>
<name>A0A5B7GL48_PORTR</name>
<dbReference type="AlphaFoldDB" id="A0A5B7GL48"/>
<accession>A0A5B7GL48</accession>
<reference evidence="1 2" key="1">
    <citation type="submission" date="2019-05" db="EMBL/GenBank/DDBJ databases">
        <title>Another draft genome of Portunus trituberculatus and its Hox gene families provides insights of decapod evolution.</title>
        <authorList>
            <person name="Jeong J.-H."/>
            <person name="Song I."/>
            <person name="Kim S."/>
            <person name="Choi T."/>
            <person name="Kim D."/>
            <person name="Ryu S."/>
            <person name="Kim W."/>
        </authorList>
    </citation>
    <scope>NUCLEOTIDE SEQUENCE [LARGE SCALE GENOMIC DNA]</scope>
    <source>
        <tissue evidence="1">Muscle</tissue>
    </source>
</reference>
<sequence length="67" mass="7048">MSGNDQHVQSRLKSEGVLGCLAMLATHTSDAAQSREATLLMCQGDPVESQPLWLVLKGCPGPPASVE</sequence>
<evidence type="ECO:0000313" key="2">
    <source>
        <dbReference type="Proteomes" id="UP000324222"/>
    </source>
</evidence>
<gene>
    <name evidence="1" type="ORF">E2C01_054940</name>
</gene>
<organism evidence="1 2">
    <name type="scientific">Portunus trituberculatus</name>
    <name type="common">Swimming crab</name>
    <name type="synonym">Neptunus trituberculatus</name>
    <dbReference type="NCBI Taxonomy" id="210409"/>
    <lineage>
        <taxon>Eukaryota</taxon>
        <taxon>Metazoa</taxon>
        <taxon>Ecdysozoa</taxon>
        <taxon>Arthropoda</taxon>
        <taxon>Crustacea</taxon>
        <taxon>Multicrustacea</taxon>
        <taxon>Malacostraca</taxon>
        <taxon>Eumalacostraca</taxon>
        <taxon>Eucarida</taxon>
        <taxon>Decapoda</taxon>
        <taxon>Pleocyemata</taxon>
        <taxon>Brachyura</taxon>
        <taxon>Eubrachyura</taxon>
        <taxon>Portunoidea</taxon>
        <taxon>Portunidae</taxon>
        <taxon>Portuninae</taxon>
        <taxon>Portunus</taxon>
    </lineage>
</organism>
<dbReference type="EMBL" id="VSRR010017997">
    <property type="protein sequence ID" value="MPC60881.1"/>
    <property type="molecule type" value="Genomic_DNA"/>
</dbReference>
<dbReference type="Proteomes" id="UP000324222">
    <property type="component" value="Unassembled WGS sequence"/>
</dbReference>
<evidence type="ECO:0000313" key="1">
    <source>
        <dbReference type="EMBL" id="MPC60881.1"/>
    </source>
</evidence>
<keyword evidence="2" id="KW-1185">Reference proteome</keyword>